<accession>A0AAW7JK70</accession>
<dbReference type="RefSeq" id="WP_289836502.1">
    <property type="nucleotide sequence ID" value="NZ_JAUEIF010000002.1"/>
</dbReference>
<name>A0AAW7JK70_9BACT</name>
<dbReference type="AlphaFoldDB" id="A0AAW7JK70"/>
<evidence type="ECO:0000313" key="3">
    <source>
        <dbReference type="Proteomes" id="UP001167831"/>
    </source>
</evidence>
<dbReference type="Proteomes" id="UP001168478">
    <property type="component" value="Unassembled WGS sequence"/>
</dbReference>
<dbReference type="Proteomes" id="UP001167831">
    <property type="component" value="Unassembled WGS sequence"/>
</dbReference>
<keyword evidence="3" id="KW-1185">Reference proteome</keyword>
<protein>
    <submittedName>
        <fullName evidence="2">Uncharacterized protein</fullName>
    </submittedName>
</protein>
<evidence type="ECO:0000313" key="2">
    <source>
        <dbReference type="EMBL" id="MDN0024733.1"/>
    </source>
</evidence>
<evidence type="ECO:0000313" key="4">
    <source>
        <dbReference type="Proteomes" id="UP001168478"/>
    </source>
</evidence>
<reference evidence="2" key="1">
    <citation type="submission" date="2023-06" db="EMBL/GenBank/DDBJ databases">
        <authorList>
            <person name="Zeman M."/>
            <person name="Kubasova T."/>
            <person name="Jahodarova E."/>
            <person name="Nykrynova M."/>
            <person name="Rychlik I."/>
        </authorList>
    </citation>
    <scope>NUCLEOTIDE SEQUENCE</scope>
    <source>
        <strain evidence="2">ET15</strain>
        <strain evidence="1">ET37</strain>
    </source>
</reference>
<organism evidence="2 4">
    <name type="scientific">Leyella lascolaii</name>
    <dbReference type="NCBI Taxonomy" id="1776379"/>
    <lineage>
        <taxon>Bacteria</taxon>
        <taxon>Pseudomonadati</taxon>
        <taxon>Bacteroidota</taxon>
        <taxon>Bacteroidia</taxon>
        <taxon>Bacteroidales</taxon>
        <taxon>Prevotellaceae</taxon>
        <taxon>Leyella</taxon>
    </lineage>
</organism>
<dbReference type="EMBL" id="JAUEIF010000002">
    <property type="protein sequence ID" value="MDN0024733.1"/>
    <property type="molecule type" value="Genomic_DNA"/>
</dbReference>
<sequence>MKVKIDFTHETLIMATREEIKNYYLELRRDFENNSPIFQYNKDRAHNSVVLRLMLDTSTSIKMYCGQMSVMRTDFYEHIKKEDADLAKELLSELQKSFEKFITKDSNKLTIILETYKDEYLQDLICGDDFKRGLKNGKIELLKLNDKLTFKHQLYHFSLSDTMIVRIEQDKEQHSAVCSLNQKNIYDSANNVFNNIEAIAEEVVC</sequence>
<dbReference type="EMBL" id="JAUEIE010000011">
    <property type="protein sequence ID" value="MDN0023370.1"/>
    <property type="molecule type" value="Genomic_DNA"/>
</dbReference>
<evidence type="ECO:0000313" key="1">
    <source>
        <dbReference type="EMBL" id="MDN0023370.1"/>
    </source>
</evidence>
<proteinExistence type="predicted"/>
<comment type="caution">
    <text evidence="2">The sequence shown here is derived from an EMBL/GenBank/DDBJ whole genome shotgun (WGS) entry which is preliminary data.</text>
</comment>
<gene>
    <name evidence="1" type="ORF">QVN81_10100</name>
    <name evidence="2" type="ORF">QVN84_04235</name>
</gene>
<reference evidence="2" key="2">
    <citation type="submission" date="2023-08" db="EMBL/GenBank/DDBJ databases">
        <title>Identification and characterization of horizontal gene transfer across gut microbiota members of farm animals based on homology search.</title>
        <authorList>
            <person name="Schwarzerova J."/>
            <person name="Nykrynova M."/>
            <person name="Jureckova K."/>
            <person name="Cejkova D."/>
            <person name="Rychlik I."/>
        </authorList>
    </citation>
    <scope>NUCLEOTIDE SEQUENCE</scope>
    <source>
        <strain evidence="2">ET15</strain>
        <strain evidence="1">ET37</strain>
    </source>
</reference>